<reference evidence="1 2" key="1">
    <citation type="submission" date="2019-04" db="EMBL/GenBank/DDBJ databases">
        <title>Microbes associate with the intestines of laboratory mice.</title>
        <authorList>
            <person name="Navarre W."/>
            <person name="Wong E."/>
            <person name="Huang K."/>
            <person name="Tropini C."/>
            <person name="Ng K."/>
            <person name="Yu B."/>
        </authorList>
    </citation>
    <scope>NUCLEOTIDE SEQUENCE [LARGE SCALE GENOMIC DNA]</scope>
    <source>
        <strain evidence="1 2">NM50_B9-20</strain>
    </source>
</reference>
<keyword evidence="2" id="KW-1185">Reference proteome</keyword>
<proteinExistence type="predicted"/>
<dbReference type="AlphaFoldDB" id="A0A4V3RKW5"/>
<evidence type="ECO:0000313" key="1">
    <source>
        <dbReference type="EMBL" id="TGY41500.1"/>
    </source>
</evidence>
<accession>A0A4V3RKW5</accession>
<dbReference type="PROSITE" id="PS51257">
    <property type="entry name" value="PROKAR_LIPOPROTEIN"/>
    <property type="match status" value="1"/>
</dbReference>
<dbReference type="OrthoDB" id="1937648at2"/>
<evidence type="ECO:0000313" key="2">
    <source>
        <dbReference type="Proteomes" id="UP000306888"/>
    </source>
</evidence>
<dbReference type="EMBL" id="SRYR01000007">
    <property type="protein sequence ID" value="TGY41500.1"/>
    <property type="molecule type" value="Genomic_DNA"/>
</dbReference>
<protein>
    <submittedName>
        <fullName evidence="1">Uncharacterized protein</fullName>
    </submittedName>
</protein>
<sequence>MKKVLTALLSLLIVIVLCGCTSKVMKDNKGYEMYIKVAQLTEEEQSIADLLGANTEQHIFDFVLDDTVQSMQINTYELVDGDWKLVRGEGGQVSTDIEGRIALAFVKITDELRVAIQSDHTVSATSYKEEFDYEFPDMGYATSTLSDKTEITYEEEIPLVIQIITSKNEISTYNVEYFENPEEYEKLGYEHVYAITVRFSQNQLS</sequence>
<dbReference type="Proteomes" id="UP000306888">
    <property type="component" value="Unassembled WGS sequence"/>
</dbReference>
<comment type="caution">
    <text evidence="1">The sequence shown here is derived from an EMBL/GenBank/DDBJ whole genome shotgun (WGS) entry which is preliminary data.</text>
</comment>
<organism evidence="1 2">
    <name type="scientific">Clostridium sartagoforme</name>
    <dbReference type="NCBI Taxonomy" id="84031"/>
    <lineage>
        <taxon>Bacteria</taxon>
        <taxon>Bacillati</taxon>
        <taxon>Bacillota</taxon>
        <taxon>Clostridia</taxon>
        <taxon>Eubacteriales</taxon>
        <taxon>Clostridiaceae</taxon>
        <taxon>Clostridium</taxon>
    </lineage>
</organism>
<gene>
    <name evidence="1" type="ORF">E5347_12275</name>
</gene>
<name>A0A4V3RKW5_9CLOT</name>
<dbReference type="RefSeq" id="WP_136007521.1">
    <property type="nucleotide sequence ID" value="NZ_SRYR01000007.1"/>
</dbReference>